<evidence type="ECO:0000259" key="5">
    <source>
        <dbReference type="Pfam" id="PF02518"/>
    </source>
</evidence>
<feature type="transmembrane region" description="Helical" evidence="4">
    <location>
        <begin position="40"/>
        <end position="57"/>
    </location>
</feature>
<dbReference type="CDD" id="cd16917">
    <property type="entry name" value="HATPase_UhpB-NarQ-NarX-like"/>
    <property type="match status" value="1"/>
</dbReference>
<sequence>MPERSEWRALFDPDGPWVWLAFLPFYVFPWIFIAPTTFQAIASGIGLGVFLFVYLKAGSAKTGSVGPVVTIAAIAVLLAPLEANWSVIAVYAAAMAGEIRPASRAKTVVALVCGIIAVTGLVLGHHPIWWGPAVLLSAIVGASNVSAANLRDKNSELRLAQEEVRALSRIAERERIGRDLHDLLGRTLTLIAVKADLTARLVTRDPKEALVEAREIGDAAREGLKEVREALAGVREAGLDREIGAARIMLESAGIGCRIIGNPASVSAERGGVLAMALREAITNVVRHSDATECEIRIETEGKEICLHIVDNGRGGVTREGGGLSGMRARLVAAGGGLALRDEPFGTRLVASVPAT</sequence>
<dbReference type="InterPro" id="IPR011712">
    <property type="entry name" value="Sig_transdc_His_kin_sub3_dim/P"/>
</dbReference>
<keyword evidence="4" id="KW-0812">Transmembrane</keyword>
<evidence type="ECO:0000313" key="7">
    <source>
        <dbReference type="EMBL" id="UVI39945.1"/>
    </source>
</evidence>
<evidence type="ECO:0000256" key="2">
    <source>
        <dbReference type="ARBA" id="ARBA00022777"/>
    </source>
</evidence>
<dbReference type="InterPro" id="IPR036890">
    <property type="entry name" value="HATPase_C_sf"/>
</dbReference>
<organism evidence="7 8">
    <name type="scientific">Qipengyuania spongiae</name>
    <dbReference type="NCBI Taxonomy" id="2909673"/>
    <lineage>
        <taxon>Bacteria</taxon>
        <taxon>Pseudomonadati</taxon>
        <taxon>Pseudomonadota</taxon>
        <taxon>Alphaproteobacteria</taxon>
        <taxon>Sphingomonadales</taxon>
        <taxon>Erythrobacteraceae</taxon>
        <taxon>Qipengyuania</taxon>
    </lineage>
</organism>
<dbReference type="SUPFAM" id="SSF55874">
    <property type="entry name" value="ATPase domain of HSP90 chaperone/DNA topoisomerase II/histidine kinase"/>
    <property type="match status" value="1"/>
</dbReference>
<dbReference type="Proteomes" id="UP001065265">
    <property type="component" value="Chromosome"/>
</dbReference>
<feature type="domain" description="Signal transduction histidine kinase subgroup 3 dimerisation and phosphoacceptor" evidence="6">
    <location>
        <begin position="172"/>
        <end position="238"/>
    </location>
</feature>
<dbReference type="Pfam" id="PF02518">
    <property type="entry name" value="HATPase_c"/>
    <property type="match status" value="1"/>
</dbReference>
<accession>A0ABY5SZI5</accession>
<dbReference type="PANTHER" id="PTHR24421">
    <property type="entry name" value="NITRATE/NITRITE SENSOR PROTEIN NARX-RELATED"/>
    <property type="match status" value="1"/>
</dbReference>
<evidence type="ECO:0000256" key="4">
    <source>
        <dbReference type="SAM" id="Phobius"/>
    </source>
</evidence>
<feature type="transmembrane region" description="Helical" evidence="4">
    <location>
        <begin position="16"/>
        <end position="33"/>
    </location>
</feature>
<reference evidence="7" key="1">
    <citation type="submission" date="2022-02" db="EMBL/GenBank/DDBJ databases">
        <title>Qipengyuania spongiae sp. nov., isolated from marine sponge.</title>
        <authorList>
            <person name="Li Z."/>
            <person name="Zhang M."/>
        </authorList>
    </citation>
    <scope>NUCLEOTIDE SEQUENCE</scope>
    <source>
        <strain evidence="7">PHS-Z21</strain>
    </source>
</reference>
<evidence type="ECO:0000256" key="1">
    <source>
        <dbReference type="ARBA" id="ARBA00022679"/>
    </source>
</evidence>
<gene>
    <name evidence="7" type="ORF">L1F33_03005</name>
</gene>
<dbReference type="GO" id="GO:0016301">
    <property type="term" value="F:kinase activity"/>
    <property type="evidence" value="ECO:0007669"/>
    <property type="project" value="UniProtKB-KW"/>
</dbReference>
<evidence type="ECO:0000256" key="3">
    <source>
        <dbReference type="ARBA" id="ARBA00023012"/>
    </source>
</evidence>
<dbReference type="InterPro" id="IPR003594">
    <property type="entry name" value="HATPase_dom"/>
</dbReference>
<keyword evidence="2 7" id="KW-0418">Kinase</keyword>
<dbReference type="Gene3D" id="3.30.565.10">
    <property type="entry name" value="Histidine kinase-like ATPase, C-terminal domain"/>
    <property type="match status" value="1"/>
</dbReference>
<dbReference type="PANTHER" id="PTHR24421:SF63">
    <property type="entry name" value="SENSOR HISTIDINE KINASE DESK"/>
    <property type="match status" value="1"/>
</dbReference>
<dbReference type="Pfam" id="PF07730">
    <property type="entry name" value="HisKA_3"/>
    <property type="match status" value="1"/>
</dbReference>
<feature type="transmembrane region" description="Helical" evidence="4">
    <location>
        <begin position="69"/>
        <end position="93"/>
    </location>
</feature>
<dbReference type="EMBL" id="CP092471">
    <property type="protein sequence ID" value="UVI39945.1"/>
    <property type="molecule type" value="Genomic_DNA"/>
</dbReference>
<keyword evidence="8" id="KW-1185">Reference proteome</keyword>
<name>A0ABY5SZI5_9SPHN</name>
<feature type="transmembrane region" description="Helical" evidence="4">
    <location>
        <begin position="105"/>
        <end position="123"/>
    </location>
</feature>
<keyword evidence="3" id="KW-0902">Two-component regulatory system</keyword>
<keyword evidence="4" id="KW-0472">Membrane</keyword>
<dbReference type="Gene3D" id="1.20.5.1930">
    <property type="match status" value="1"/>
</dbReference>
<proteinExistence type="predicted"/>
<protein>
    <submittedName>
        <fullName evidence="7">Sensor histidine kinase</fullName>
    </submittedName>
</protein>
<evidence type="ECO:0000313" key="8">
    <source>
        <dbReference type="Proteomes" id="UP001065265"/>
    </source>
</evidence>
<feature type="domain" description="Histidine kinase/HSP90-like ATPase" evidence="5">
    <location>
        <begin position="274"/>
        <end position="355"/>
    </location>
</feature>
<keyword evidence="4" id="KW-1133">Transmembrane helix</keyword>
<dbReference type="RefSeq" id="WP_265559777.1">
    <property type="nucleotide sequence ID" value="NZ_CP092471.1"/>
</dbReference>
<keyword evidence="1" id="KW-0808">Transferase</keyword>
<evidence type="ECO:0000259" key="6">
    <source>
        <dbReference type="Pfam" id="PF07730"/>
    </source>
</evidence>
<dbReference type="InterPro" id="IPR050482">
    <property type="entry name" value="Sensor_HK_TwoCompSys"/>
</dbReference>